<proteinExistence type="predicted"/>
<name>A0A4Y2G7L2_ARAVE</name>
<reference evidence="1 2" key="1">
    <citation type="journal article" date="2019" name="Sci. Rep.">
        <title>Orb-weaving spider Araneus ventricosus genome elucidates the spidroin gene catalogue.</title>
        <authorList>
            <person name="Kono N."/>
            <person name="Nakamura H."/>
            <person name="Ohtoshi R."/>
            <person name="Moran D.A.P."/>
            <person name="Shinohara A."/>
            <person name="Yoshida Y."/>
            <person name="Fujiwara M."/>
            <person name="Mori M."/>
            <person name="Tomita M."/>
            <person name="Arakawa K."/>
        </authorList>
    </citation>
    <scope>NUCLEOTIDE SEQUENCE [LARGE SCALE GENOMIC DNA]</scope>
</reference>
<comment type="caution">
    <text evidence="1">The sequence shown here is derived from an EMBL/GenBank/DDBJ whole genome shotgun (WGS) entry which is preliminary data.</text>
</comment>
<dbReference type="EMBL" id="BGPR01001252">
    <property type="protein sequence ID" value="GBM49361.1"/>
    <property type="molecule type" value="Genomic_DNA"/>
</dbReference>
<dbReference type="AlphaFoldDB" id="A0A4Y2G7L2"/>
<organism evidence="1 2">
    <name type="scientific">Araneus ventricosus</name>
    <name type="common">Orbweaver spider</name>
    <name type="synonym">Epeira ventricosa</name>
    <dbReference type="NCBI Taxonomy" id="182803"/>
    <lineage>
        <taxon>Eukaryota</taxon>
        <taxon>Metazoa</taxon>
        <taxon>Ecdysozoa</taxon>
        <taxon>Arthropoda</taxon>
        <taxon>Chelicerata</taxon>
        <taxon>Arachnida</taxon>
        <taxon>Araneae</taxon>
        <taxon>Araneomorphae</taxon>
        <taxon>Entelegynae</taxon>
        <taxon>Araneoidea</taxon>
        <taxon>Araneidae</taxon>
        <taxon>Araneus</taxon>
    </lineage>
</organism>
<dbReference type="Proteomes" id="UP000499080">
    <property type="component" value="Unassembled WGS sequence"/>
</dbReference>
<protein>
    <submittedName>
        <fullName evidence="1">Uncharacterized protein</fullName>
    </submittedName>
</protein>
<keyword evidence="2" id="KW-1185">Reference proteome</keyword>
<gene>
    <name evidence="1" type="ORF">AVEN_264521_1</name>
</gene>
<sequence>MGYYKGRVHVCPVPTTSTSVQITWYTKCSLEEESEESSGRKDLSLGISSRQEIGLKSMWLVISVQFGKRFFGKSSCAEALEIDWRSRFLLQTQQPIPDHVWTISN</sequence>
<accession>A0A4Y2G7L2</accession>
<evidence type="ECO:0000313" key="2">
    <source>
        <dbReference type="Proteomes" id="UP000499080"/>
    </source>
</evidence>
<evidence type="ECO:0000313" key="1">
    <source>
        <dbReference type="EMBL" id="GBM49361.1"/>
    </source>
</evidence>